<dbReference type="EMBL" id="CP058559">
    <property type="protein sequence ID" value="QNO15002.1"/>
    <property type="molecule type" value="Genomic_DNA"/>
</dbReference>
<protein>
    <recommendedName>
        <fullName evidence="2">Putative membrane protein insertion efficiency factor</fullName>
    </recommendedName>
</protein>
<dbReference type="SMART" id="SM01234">
    <property type="entry name" value="Haemolytic"/>
    <property type="match status" value="1"/>
</dbReference>
<keyword evidence="1 2" id="KW-0472">Membrane</keyword>
<dbReference type="RefSeq" id="WP_213165366.1">
    <property type="nucleotide sequence ID" value="NZ_CP058559.1"/>
</dbReference>
<comment type="subcellular location">
    <subcellularLocation>
        <location evidence="2">Cell membrane</location>
        <topology evidence="2">Peripheral membrane protein</topology>
        <orientation evidence="2">Cytoplasmic side</orientation>
    </subcellularLocation>
</comment>
<evidence type="ECO:0000256" key="1">
    <source>
        <dbReference type="ARBA" id="ARBA00023136"/>
    </source>
</evidence>
<keyword evidence="4" id="KW-1185">Reference proteome</keyword>
<dbReference type="PANTHER" id="PTHR33383:SF1">
    <property type="entry name" value="MEMBRANE PROTEIN INSERTION EFFICIENCY FACTOR-RELATED"/>
    <property type="match status" value="1"/>
</dbReference>
<evidence type="ECO:0000313" key="4">
    <source>
        <dbReference type="Proteomes" id="UP000516160"/>
    </source>
</evidence>
<dbReference type="HAMAP" id="MF_00386">
    <property type="entry name" value="UPF0161_YidD"/>
    <property type="match status" value="1"/>
</dbReference>
<gene>
    <name evidence="3" type="primary">yidD</name>
    <name evidence="3" type="ORF">HYG86_09595</name>
</gene>
<dbReference type="AlphaFoldDB" id="A0A7G9W8J0"/>
<comment type="similarity">
    <text evidence="2">Belongs to the UPF0161 family.</text>
</comment>
<dbReference type="InterPro" id="IPR002696">
    <property type="entry name" value="Membr_insert_effic_factor_YidD"/>
</dbReference>
<comment type="function">
    <text evidence="2">Could be involved in insertion of integral membrane proteins into the membrane.</text>
</comment>
<dbReference type="KEGG" id="acae:HYG86_09595"/>
<evidence type="ECO:0000313" key="3">
    <source>
        <dbReference type="EMBL" id="QNO15002.1"/>
    </source>
</evidence>
<accession>A0A7G9W8J0</accession>
<dbReference type="PANTHER" id="PTHR33383">
    <property type="entry name" value="MEMBRANE PROTEIN INSERTION EFFICIENCY FACTOR-RELATED"/>
    <property type="match status" value="1"/>
</dbReference>
<sequence length="69" mass="8018">MVKVMLILLNFYQKSISPIKGPTCRFYPTCSEYSKQAFLKYGFIKGFMLTVKRVSRCHPFNEGGYDPLQ</sequence>
<dbReference type="Proteomes" id="UP000516160">
    <property type="component" value="Chromosome"/>
</dbReference>
<evidence type="ECO:0000256" key="2">
    <source>
        <dbReference type="HAMAP-Rule" id="MF_00386"/>
    </source>
</evidence>
<dbReference type="NCBIfam" id="TIGR00278">
    <property type="entry name" value="membrane protein insertion efficiency factor YidD"/>
    <property type="match status" value="1"/>
</dbReference>
<keyword evidence="2" id="KW-1003">Cell membrane</keyword>
<dbReference type="GO" id="GO:0005886">
    <property type="term" value="C:plasma membrane"/>
    <property type="evidence" value="ECO:0007669"/>
    <property type="project" value="UniProtKB-SubCell"/>
</dbReference>
<proteinExistence type="inferred from homology"/>
<name>A0A7G9W8J0_ALKCA</name>
<organism evidence="3 4">
    <name type="scientific">Alkalicella caledoniensis</name>
    <dbReference type="NCBI Taxonomy" id="2731377"/>
    <lineage>
        <taxon>Bacteria</taxon>
        <taxon>Bacillati</taxon>
        <taxon>Bacillota</taxon>
        <taxon>Clostridia</taxon>
        <taxon>Eubacteriales</taxon>
        <taxon>Proteinivoracaceae</taxon>
        <taxon>Alkalicella</taxon>
    </lineage>
</organism>
<dbReference type="Pfam" id="PF01809">
    <property type="entry name" value="YidD"/>
    <property type="match status" value="1"/>
</dbReference>
<reference evidence="3 4" key="1">
    <citation type="submission" date="2020-07" db="EMBL/GenBank/DDBJ databases">
        <title>Alkalicella. sp. LB2 genome.</title>
        <authorList>
            <person name="Postec A."/>
            <person name="Quemeneur M."/>
        </authorList>
    </citation>
    <scope>NUCLEOTIDE SEQUENCE [LARGE SCALE GENOMIC DNA]</scope>
    <source>
        <strain evidence="3 4">LB2</strain>
    </source>
</reference>